<dbReference type="Gene3D" id="2.40.70.10">
    <property type="entry name" value="Acid Proteases"/>
    <property type="match status" value="1"/>
</dbReference>
<organism evidence="2 4">
    <name type="scientific">Cucumis melo var. makuwa</name>
    <name type="common">Oriental melon</name>
    <dbReference type="NCBI Taxonomy" id="1194695"/>
    <lineage>
        <taxon>Eukaryota</taxon>
        <taxon>Viridiplantae</taxon>
        <taxon>Streptophyta</taxon>
        <taxon>Embryophyta</taxon>
        <taxon>Tracheophyta</taxon>
        <taxon>Spermatophyta</taxon>
        <taxon>Magnoliopsida</taxon>
        <taxon>eudicotyledons</taxon>
        <taxon>Gunneridae</taxon>
        <taxon>Pentapetalae</taxon>
        <taxon>rosids</taxon>
        <taxon>fabids</taxon>
        <taxon>Cucurbitales</taxon>
        <taxon>Cucurbitaceae</taxon>
        <taxon>Benincaseae</taxon>
        <taxon>Cucumis</taxon>
    </lineage>
</organism>
<dbReference type="OrthoDB" id="1746660at2759"/>
<dbReference type="EMBL" id="SSTE01000480">
    <property type="protein sequence ID" value="KAA0067600.1"/>
    <property type="molecule type" value="Genomic_DNA"/>
</dbReference>
<accession>A0A5D3BBF2</accession>
<evidence type="ECO:0000313" key="3">
    <source>
        <dbReference type="Proteomes" id="UP000321393"/>
    </source>
</evidence>
<sequence>MFMNGLSPWLKMEVDTLGPIGLAQMMNLALKIENMEMVRRECGLSSAYGWKPKFRENRRESPMKRLSDVEFQSRREKGLCFRCDEKYHADHRRKAKEQKELKMLVVKGKIKGEDVVVLIDCGATHNFIAEKLVTALDIPTKDTANYRVILGSGTTVKGKGICGRLEVMVGEWKIIDSFLPLELGGVDVVPVTQWLHSLGVAKVDWRNLVMSFLHEGRKIVIKGDPNLTKKRVSLKNMMKMWGAEV</sequence>
<evidence type="ECO:0000313" key="1">
    <source>
        <dbReference type="EMBL" id="KAA0067600.1"/>
    </source>
</evidence>
<reference evidence="3 4" key="1">
    <citation type="submission" date="2019-08" db="EMBL/GenBank/DDBJ databases">
        <title>Draft genome sequences of two oriental melons (Cucumis melo L. var makuwa).</title>
        <authorList>
            <person name="Kwon S.-Y."/>
        </authorList>
    </citation>
    <scope>NUCLEOTIDE SEQUENCE [LARGE SCALE GENOMIC DNA]</scope>
    <source>
        <strain evidence="4">cv. Chang Bougi</strain>
        <strain evidence="3">cv. SW 3</strain>
        <tissue evidence="2">Leaf</tissue>
    </source>
</reference>
<dbReference type="Proteomes" id="UP000321947">
    <property type="component" value="Unassembled WGS sequence"/>
</dbReference>
<dbReference type="AlphaFoldDB" id="A0A5D3BBF2"/>
<evidence type="ECO:0000313" key="2">
    <source>
        <dbReference type="EMBL" id="TYJ97160.1"/>
    </source>
</evidence>
<proteinExistence type="predicted"/>
<protein>
    <submittedName>
        <fullName evidence="2">Ty3-gypsy retrotransposon protein</fullName>
    </submittedName>
</protein>
<dbReference type="EMBL" id="SSTD01018953">
    <property type="protein sequence ID" value="TYJ97160.1"/>
    <property type="molecule type" value="Genomic_DNA"/>
</dbReference>
<dbReference type="PANTHER" id="PTHR15503:SF22">
    <property type="entry name" value="TRANSPOSON TY3-I GAG POLYPROTEIN"/>
    <property type="match status" value="1"/>
</dbReference>
<dbReference type="Pfam" id="PF08284">
    <property type="entry name" value="RVP_2"/>
    <property type="match status" value="1"/>
</dbReference>
<dbReference type="InterPro" id="IPR032567">
    <property type="entry name" value="RTL1-rel"/>
</dbReference>
<dbReference type="InterPro" id="IPR021109">
    <property type="entry name" value="Peptidase_aspartic_dom_sf"/>
</dbReference>
<name>A0A5D3BBF2_CUCMM</name>
<gene>
    <name evidence="2" type="ORF">E5676_scaffold174G00370</name>
    <name evidence="1" type="ORF">E6C27_scaffold485G00670</name>
</gene>
<dbReference type="PANTHER" id="PTHR15503">
    <property type="entry name" value="LDOC1 RELATED"/>
    <property type="match status" value="1"/>
</dbReference>
<evidence type="ECO:0000313" key="4">
    <source>
        <dbReference type="Proteomes" id="UP000321947"/>
    </source>
</evidence>
<dbReference type="SUPFAM" id="SSF50630">
    <property type="entry name" value="Acid proteases"/>
    <property type="match status" value="1"/>
</dbReference>
<dbReference type="CDD" id="cd00303">
    <property type="entry name" value="retropepsin_like"/>
    <property type="match status" value="1"/>
</dbReference>
<comment type="caution">
    <text evidence="2">The sequence shown here is derived from an EMBL/GenBank/DDBJ whole genome shotgun (WGS) entry which is preliminary data.</text>
</comment>
<dbReference type="Proteomes" id="UP000321393">
    <property type="component" value="Unassembled WGS sequence"/>
</dbReference>